<keyword evidence="2" id="KW-1185">Reference proteome</keyword>
<dbReference type="InterPro" id="IPR027417">
    <property type="entry name" value="P-loop_NTPase"/>
</dbReference>
<dbReference type="EMBL" id="JBBDGN010000008">
    <property type="protein sequence ID" value="MEJ1091918.1"/>
    <property type="molecule type" value="Genomic_DNA"/>
</dbReference>
<dbReference type="Gene3D" id="3.40.50.300">
    <property type="entry name" value="P-loop containing nucleotide triphosphate hydrolases"/>
    <property type="match status" value="1"/>
</dbReference>
<name>A0ABU8LKQ8_9MICO</name>
<gene>
    <name evidence="1" type="ORF">WDU93_09450</name>
</gene>
<evidence type="ECO:0000313" key="2">
    <source>
        <dbReference type="Proteomes" id="UP001366085"/>
    </source>
</evidence>
<dbReference type="NCBIfam" id="NF005115">
    <property type="entry name" value="PRK06547.1"/>
    <property type="match status" value="1"/>
</dbReference>
<dbReference type="SUPFAM" id="SSF52540">
    <property type="entry name" value="P-loop containing nucleoside triphosphate hydrolases"/>
    <property type="match status" value="1"/>
</dbReference>
<dbReference type="Proteomes" id="UP001366085">
    <property type="component" value="Unassembled WGS sequence"/>
</dbReference>
<proteinExistence type="predicted"/>
<sequence length="193" mass="20976">MHSRSNDPFAERLDAATAEILGRVRSLSTSNPAVLIDGRSGAGKTSLAARVADAWPLAGRLQVVALDSLYPGWDGLAAGAERARELILVPHGRGLLGTWRRWDWDEGAEAESHAVDPALALLVEGCGVLTPASARLADLTVWVDGPAESRRYRALERDGDAFRSHWKMWAAQEEAHIRRDDPRSLADLVVDVP</sequence>
<protein>
    <recommendedName>
        <fullName evidence="3">Aminobenzoate synthetase</fullName>
    </recommendedName>
</protein>
<evidence type="ECO:0000313" key="1">
    <source>
        <dbReference type="EMBL" id="MEJ1091918.1"/>
    </source>
</evidence>
<organism evidence="1 2">
    <name type="scientific">Microbacterium istanbulense</name>
    <dbReference type="NCBI Taxonomy" id="3122049"/>
    <lineage>
        <taxon>Bacteria</taxon>
        <taxon>Bacillati</taxon>
        <taxon>Actinomycetota</taxon>
        <taxon>Actinomycetes</taxon>
        <taxon>Micrococcales</taxon>
        <taxon>Microbacteriaceae</taxon>
        <taxon>Microbacterium</taxon>
    </lineage>
</organism>
<evidence type="ECO:0008006" key="3">
    <source>
        <dbReference type="Google" id="ProtNLM"/>
    </source>
</evidence>
<reference evidence="1 2" key="1">
    <citation type="submission" date="2024-02" db="EMBL/GenBank/DDBJ databases">
        <authorList>
            <person name="Saticioglu I.B."/>
        </authorList>
    </citation>
    <scope>NUCLEOTIDE SEQUENCE [LARGE SCALE GENOMIC DNA]</scope>
    <source>
        <strain evidence="1 2">Mu-43</strain>
    </source>
</reference>
<comment type="caution">
    <text evidence="1">The sequence shown here is derived from an EMBL/GenBank/DDBJ whole genome shotgun (WGS) entry which is preliminary data.</text>
</comment>
<dbReference type="RefSeq" id="WP_337319895.1">
    <property type="nucleotide sequence ID" value="NZ_JBBDGN010000008.1"/>
</dbReference>
<accession>A0ABU8LKQ8</accession>